<reference evidence="4" key="1">
    <citation type="submission" date="2016-10" db="EMBL/GenBank/DDBJ databases">
        <authorList>
            <person name="Varghese N."/>
            <person name="Submissions S."/>
        </authorList>
    </citation>
    <scope>NUCLEOTIDE SEQUENCE [LARGE SCALE GENOMIC DNA]</scope>
    <source>
        <strain evidence="4">NRRL B-51270</strain>
    </source>
</reference>
<dbReference type="InterPro" id="IPR023346">
    <property type="entry name" value="Lysozyme-like_dom_sf"/>
</dbReference>
<dbReference type="InterPro" id="IPR036779">
    <property type="entry name" value="LysM_dom_sf"/>
</dbReference>
<dbReference type="GO" id="GO:0000270">
    <property type="term" value="P:peptidoglycan metabolic process"/>
    <property type="evidence" value="ECO:0007669"/>
    <property type="project" value="InterPro"/>
</dbReference>
<dbReference type="RefSeq" id="WP_093392636.1">
    <property type="nucleotide sequence ID" value="NZ_LT629736.1"/>
</dbReference>
<dbReference type="PANTHER" id="PTHR33734">
    <property type="entry name" value="LYSM DOMAIN-CONTAINING GPI-ANCHORED PROTEIN 2"/>
    <property type="match status" value="1"/>
</dbReference>
<dbReference type="STRING" id="487184.SAMN05216421_1457"/>
<comment type="similarity">
    <text evidence="1">Belongs to the transglycosylase Slt family.</text>
</comment>
<dbReference type="SUPFAM" id="SSF54106">
    <property type="entry name" value="LysM domain"/>
    <property type="match status" value="3"/>
</dbReference>
<dbReference type="OrthoDB" id="9815002at2"/>
<keyword evidence="4" id="KW-1185">Reference proteome</keyword>
<protein>
    <submittedName>
        <fullName evidence="3">Membrane-bound lytic murein transglycosylase D</fullName>
    </submittedName>
</protein>
<dbReference type="GO" id="GO:0016020">
    <property type="term" value="C:membrane"/>
    <property type="evidence" value="ECO:0007669"/>
    <property type="project" value="InterPro"/>
</dbReference>
<accession>A0A1H1RWD1</accession>
<dbReference type="InterPro" id="IPR008258">
    <property type="entry name" value="Transglycosylase_SLT_dom_1"/>
</dbReference>
<sequence>MSNLAVGKARNACRKGLLTLGLLVAAGCQTTSEYASDGQPAYVDGGVFDSVNSPAKPYGRSAGSPDANQPHTLWSRLRAGFLLDPAAIDDPRIDQQRLAFASQPRYFELSTQRARRYLHYVTEQVEAREMPSELALLPFVESSYNPMAYSSAKAAGLWQFIPSTGQLYSLRQDWWYDGRRDITASTRAALDYLTRLNQQFDGDWLLALAAYNCGEGCVGRAVKRNRKLGLPTDYWSLQLPRETMNYVPKLLALAQIIESPAVYGTVLPALHDEPYFAEITVDQQIDLHKAAELASISTEELLSLNPAFNHRVTAPKGSYQLLVPVANAEQFAAALVDLPESERLGFQPYQVRRGDTLSQIARRHQVNVSAIRDVNNLDGNVIHAGQTLMLPQFGDSIAPPTALASASAPKPASYKVKPGDNLWLIARKHGISVSNIQQHNKLKGSALTVGQTLSLPGATLAVASGPRKHTYVVRAGDSLYSIARQFKVGIDSIRKWNALGPVLRPGQQLTLHLP</sequence>
<feature type="domain" description="LysM" evidence="2">
    <location>
        <begin position="469"/>
        <end position="514"/>
    </location>
</feature>
<dbReference type="PANTHER" id="PTHR33734:SF22">
    <property type="entry name" value="MEMBRANE-BOUND LYTIC MUREIN TRANSGLYCOSYLASE D"/>
    <property type="match status" value="1"/>
</dbReference>
<dbReference type="CDD" id="cd00118">
    <property type="entry name" value="LysM"/>
    <property type="match status" value="3"/>
</dbReference>
<dbReference type="Pfam" id="PF01476">
    <property type="entry name" value="LysM"/>
    <property type="match status" value="3"/>
</dbReference>
<dbReference type="PROSITE" id="PS51782">
    <property type="entry name" value="LYSM"/>
    <property type="match status" value="3"/>
</dbReference>
<dbReference type="AlphaFoldDB" id="A0A1H1RWD1"/>
<feature type="domain" description="LysM" evidence="2">
    <location>
        <begin position="412"/>
        <end position="455"/>
    </location>
</feature>
<dbReference type="GO" id="GO:0008932">
    <property type="term" value="F:lytic endotransglycosylase activity"/>
    <property type="evidence" value="ECO:0007669"/>
    <property type="project" value="TreeGrafter"/>
</dbReference>
<evidence type="ECO:0000256" key="1">
    <source>
        <dbReference type="ARBA" id="ARBA00007734"/>
    </source>
</evidence>
<dbReference type="InterPro" id="IPR000189">
    <property type="entry name" value="Transglyc_AS"/>
</dbReference>
<dbReference type="InterPro" id="IPR018392">
    <property type="entry name" value="LysM"/>
</dbReference>
<dbReference type="Pfam" id="PF01464">
    <property type="entry name" value="SLT"/>
    <property type="match status" value="1"/>
</dbReference>
<evidence type="ECO:0000313" key="3">
    <source>
        <dbReference type="EMBL" id="SDS40091.1"/>
    </source>
</evidence>
<dbReference type="Gene3D" id="1.10.530.10">
    <property type="match status" value="1"/>
</dbReference>
<organism evidence="3 4">
    <name type="scientific">Halopseudomonas xinjiangensis</name>
    <dbReference type="NCBI Taxonomy" id="487184"/>
    <lineage>
        <taxon>Bacteria</taxon>
        <taxon>Pseudomonadati</taxon>
        <taxon>Pseudomonadota</taxon>
        <taxon>Gammaproteobacteria</taxon>
        <taxon>Pseudomonadales</taxon>
        <taxon>Pseudomonadaceae</taxon>
        <taxon>Halopseudomonas</taxon>
    </lineage>
</organism>
<feature type="domain" description="LysM" evidence="2">
    <location>
        <begin position="347"/>
        <end position="390"/>
    </location>
</feature>
<dbReference type="CDD" id="cd16894">
    <property type="entry name" value="MltD-like"/>
    <property type="match status" value="1"/>
</dbReference>
<evidence type="ECO:0000259" key="2">
    <source>
        <dbReference type="PROSITE" id="PS51782"/>
    </source>
</evidence>
<proteinExistence type="inferred from homology"/>
<gene>
    <name evidence="3" type="ORF">SAMN05216421_1457</name>
</gene>
<dbReference type="SUPFAM" id="SSF53955">
    <property type="entry name" value="Lysozyme-like"/>
    <property type="match status" value="1"/>
</dbReference>
<dbReference type="Proteomes" id="UP000243207">
    <property type="component" value="Chromosome I"/>
</dbReference>
<dbReference type="Gene3D" id="3.10.350.10">
    <property type="entry name" value="LysM domain"/>
    <property type="match status" value="3"/>
</dbReference>
<evidence type="ECO:0000313" key="4">
    <source>
        <dbReference type="Proteomes" id="UP000243207"/>
    </source>
</evidence>
<dbReference type="PROSITE" id="PS00922">
    <property type="entry name" value="TRANSGLYCOSYLASE"/>
    <property type="match status" value="1"/>
</dbReference>
<dbReference type="FunFam" id="1.10.530.10:FF:000004">
    <property type="entry name" value="Membrane-bound lytic murein transglycosylase D"/>
    <property type="match status" value="1"/>
</dbReference>
<dbReference type="SMART" id="SM00257">
    <property type="entry name" value="LysM"/>
    <property type="match status" value="3"/>
</dbReference>
<name>A0A1H1RWD1_9GAMM</name>
<dbReference type="EMBL" id="LT629736">
    <property type="protein sequence ID" value="SDS40091.1"/>
    <property type="molecule type" value="Genomic_DNA"/>
</dbReference>